<dbReference type="Pfam" id="PF00076">
    <property type="entry name" value="RRM_1"/>
    <property type="match status" value="1"/>
</dbReference>
<evidence type="ECO:0000313" key="7">
    <source>
        <dbReference type="Proteomes" id="UP001174909"/>
    </source>
</evidence>
<dbReference type="Gene3D" id="3.30.70.330">
    <property type="match status" value="1"/>
</dbReference>
<feature type="compositionally biased region" description="Low complexity" evidence="4">
    <location>
        <begin position="173"/>
        <end position="250"/>
    </location>
</feature>
<dbReference type="SUPFAM" id="SSF54928">
    <property type="entry name" value="RNA-binding domain, RBD"/>
    <property type="match status" value="1"/>
</dbReference>
<comment type="caution">
    <text evidence="6">The sequence shown here is derived from an EMBL/GenBank/DDBJ whole genome shotgun (WGS) entry which is preliminary data.</text>
</comment>
<evidence type="ECO:0000313" key="6">
    <source>
        <dbReference type="EMBL" id="CAI7988508.1"/>
    </source>
</evidence>
<dbReference type="InterPro" id="IPR012677">
    <property type="entry name" value="Nucleotide-bd_a/b_plait_sf"/>
</dbReference>
<feature type="compositionally biased region" description="Gly residues" evidence="4">
    <location>
        <begin position="126"/>
        <end position="148"/>
    </location>
</feature>
<proteinExistence type="predicted"/>
<evidence type="ECO:0000259" key="5">
    <source>
        <dbReference type="PROSITE" id="PS50102"/>
    </source>
</evidence>
<evidence type="ECO:0000256" key="1">
    <source>
        <dbReference type="ARBA" id="ARBA00022737"/>
    </source>
</evidence>
<organism evidence="6 7">
    <name type="scientific">Geodia barretti</name>
    <name type="common">Barrett's horny sponge</name>
    <dbReference type="NCBI Taxonomy" id="519541"/>
    <lineage>
        <taxon>Eukaryota</taxon>
        <taxon>Metazoa</taxon>
        <taxon>Porifera</taxon>
        <taxon>Demospongiae</taxon>
        <taxon>Heteroscleromorpha</taxon>
        <taxon>Tetractinellida</taxon>
        <taxon>Astrophorina</taxon>
        <taxon>Geodiidae</taxon>
        <taxon>Geodia</taxon>
    </lineage>
</organism>
<feature type="region of interest" description="Disordered" evidence="4">
    <location>
        <begin position="1"/>
        <end position="24"/>
    </location>
</feature>
<dbReference type="InterPro" id="IPR000504">
    <property type="entry name" value="RRM_dom"/>
</dbReference>
<name>A0AA35VX01_GEOBA</name>
<dbReference type="PROSITE" id="PS50102">
    <property type="entry name" value="RRM"/>
    <property type="match status" value="1"/>
</dbReference>
<dbReference type="AlphaFoldDB" id="A0AA35VX01"/>
<dbReference type="InterPro" id="IPR050666">
    <property type="entry name" value="ESRP"/>
</dbReference>
<keyword evidence="2 3" id="KW-0694">RNA-binding</keyword>
<dbReference type="InterPro" id="IPR035979">
    <property type="entry name" value="RBD_domain_sf"/>
</dbReference>
<feature type="compositionally biased region" description="Polar residues" evidence="4">
    <location>
        <begin position="263"/>
        <end position="275"/>
    </location>
</feature>
<keyword evidence="7" id="KW-1185">Reference proteome</keyword>
<dbReference type="Proteomes" id="UP001174909">
    <property type="component" value="Unassembled WGS sequence"/>
</dbReference>
<gene>
    <name evidence="6" type="ORF">GBAR_LOCUS1</name>
</gene>
<dbReference type="GO" id="GO:0003723">
    <property type="term" value="F:RNA binding"/>
    <property type="evidence" value="ECO:0007669"/>
    <property type="project" value="UniProtKB-UniRule"/>
</dbReference>
<evidence type="ECO:0000256" key="4">
    <source>
        <dbReference type="SAM" id="MobiDB-lite"/>
    </source>
</evidence>
<dbReference type="SMART" id="SM00360">
    <property type="entry name" value="RRM"/>
    <property type="match status" value="1"/>
</dbReference>
<dbReference type="GO" id="GO:1990904">
    <property type="term" value="C:ribonucleoprotein complex"/>
    <property type="evidence" value="ECO:0007669"/>
    <property type="project" value="UniProtKB-KW"/>
</dbReference>
<sequence length="275" mass="29391">MDSIIRSNGGGGPGGGGGDSGHMVAYPPIRPTQGGRGGFDDPAEKARHTIKMRGLPYSAKEEDITKFFQPHVPAKVVVEFDQFQRPSGSAEVLFNTHEEAEKAMDKHNGHMGHRYIELFLLSRPGSDGGMGGRDGGGGGEYGGRGGATGAARYPPQTTWGDTRSAQPQGMYGGSAVASQQQPQQYVQPSYGGYQQQQQQPAQPQAPQQWPQQGGYQSSGGYQQGALQGAQQGGQQPSYQPQSGYQTQTQPVSGYQQPPPTGQDGYSQLQPQTQWY</sequence>
<dbReference type="EMBL" id="CASHTH010000001">
    <property type="protein sequence ID" value="CAI7988508.1"/>
    <property type="molecule type" value="Genomic_DNA"/>
</dbReference>
<protein>
    <submittedName>
        <fullName evidence="6">Heterogeneous nuclear ribonucleoprotein F</fullName>
    </submittedName>
</protein>
<feature type="compositionally biased region" description="Polar residues" evidence="4">
    <location>
        <begin position="155"/>
        <end position="167"/>
    </location>
</feature>
<feature type="region of interest" description="Disordered" evidence="4">
    <location>
        <begin position="126"/>
        <end position="275"/>
    </location>
</feature>
<feature type="domain" description="RRM" evidence="5">
    <location>
        <begin position="48"/>
        <end position="123"/>
    </location>
</feature>
<keyword evidence="6" id="KW-0687">Ribonucleoprotein</keyword>
<reference evidence="6" key="1">
    <citation type="submission" date="2023-03" db="EMBL/GenBank/DDBJ databases">
        <authorList>
            <person name="Steffen K."/>
            <person name="Cardenas P."/>
        </authorList>
    </citation>
    <scope>NUCLEOTIDE SEQUENCE</scope>
</reference>
<feature type="compositionally biased region" description="Gly residues" evidence="4">
    <location>
        <begin position="8"/>
        <end position="20"/>
    </location>
</feature>
<evidence type="ECO:0000256" key="3">
    <source>
        <dbReference type="PROSITE-ProRule" id="PRU00176"/>
    </source>
</evidence>
<keyword evidence="1" id="KW-0677">Repeat</keyword>
<accession>A0AA35VX01</accession>
<evidence type="ECO:0000256" key="2">
    <source>
        <dbReference type="ARBA" id="ARBA00022884"/>
    </source>
</evidence>
<dbReference type="PANTHER" id="PTHR13976">
    <property type="entry name" value="HETEROGENEOUS NUCLEAR RIBONUCLEOPROTEIN-RELATED"/>
    <property type="match status" value="1"/>
</dbReference>